<accession>A0A1M5TLF2</accession>
<evidence type="ECO:0000313" key="1">
    <source>
        <dbReference type="EMBL" id="SHH51534.1"/>
    </source>
</evidence>
<proteinExistence type="predicted"/>
<gene>
    <name evidence="1" type="ORF">SAMN02745124_00787</name>
</gene>
<sequence>MNGERFVDMPIVFVTRKKSSFPKNKRRPLSRFLKYRFEEQANSSFLQEIKTLL</sequence>
<dbReference type="EMBL" id="FQXS01000003">
    <property type="protein sequence ID" value="SHH51534.1"/>
    <property type="molecule type" value="Genomic_DNA"/>
</dbReference>
<protein>
    <submittedName>
        <fullName evidence="1">Uncharacterized protein</fullName>
    </submittedName>
</protein>
<evidence type="ECO:0000313" key="2">
    <source>
        <dbReference type="Proteomes" id="UP000184139"/>
    </source>
</evidence>
<keyword evidence="2" id="KW-1185">Reference proteome</keyword>
<reference evidence="1 2" key="1">
    <citation type="submission" date="2016-11" db="EMBL/GenBank/DDBJ databases">
        <authorList>
            <person name="Jaros S."/>
            <person name="Januszkiewicz K."/>
            <person name="Wedrychowicz H."/>
        </authorList>
    </citation>
    <scope>NUCLEOTIDE SEQUENCE [LARGE SCALE GENOMIC DNA]</scope>
    <source>
        <strain evidence="1 2">DSM 9705</strain>
    </source>
</reference>
<dbReference type="Proteomes" id="UP000184139">
    <property type="component" value="Unassembled WGS sequence"/>
</dbReference>
<dbReference type="AlphaFoldDB" id="A0A1M5TLF2"/>
<organism evidence="1 2">
    <name type="scientific">Desulfofustis glycolicus DSM 9705</name>
    <dbReference type="NCBI Taxonomy" id="1121409"/>
    <lineage>
        <taxon>Bacteria</taxon>
        <taxon>Pseudomonadati</taxon>
        <taxon>Thermodesulfobacteriota</taxon>
        <taxon>Desulfobulbia</taxon>
        <taxon>Desulfobulbales</taxon>
        <taxon>Desulfocapsaceae</taxon>
        <taxon>Desulfofustis</taxon>
    </lineage>
</organism>
<name>A0A1M5TLF2_9BACT</name>